<dbReference type="RefSeq" id="WP_095978385.1">
    <property type="nucleotide sequence ID" value="NZ_CP022163.1"/>
</dbReference>
<keyword evidence="4" id="KW-1185">Reference proteome</keyword>
<dbReference type="KEGG" id="mbd:MEBOL_003323"/>
<dbReference type="InterPro" id="IPR012334">
    <property type="entry name" value="Pectin_lyas_fold"/>
</dbReference>
<name>A0A250IF47_9BACT</name>
<proteinExistence type="predicted"/>
<organism evidence="3 4">
    <name type="scientific">Melittangium boletus DSM 14713</name>
    <dbReference type="NCBI Taxonomy" id="1294270"/>
    <lineage>
        <taxon>Bacteria</taxon>
        <taxon>Pseudomonadati</taxon>
        <taxon>Myxococcota</taxon>
        <taxon>Myxococcia</taxon>
        <taxon>Myxococcales</taxon>
        <taxon>Cystobacterineae</taxon>
        <taxon>Archangiaceae</taxon>
        <taxon>Melittangium</taxon>
    </lineage>
</organism>
<dbReference type="InterPro" id="IPR011050">
    <property type="entry name" value="Pectin_lyase_fold/virulence"/>
</dbReference>
<dbReference type="EMBL" id="CP022163">
    <property type="protein sequence ID" value="ATB29868.1"/>
    <property type="molecule type" value="Genomic_DNA"/>
</dbReference>
<feature type="chain" id="PRO_5012896912" evidence="2">
    <location>
        <begin position="21"/>
        <end position="394"/>
    </location>
</feature>
<dbReference type="OrthoDB" id="9895117at2"/>
<gene>
    <name evidence="3" type="ORF">MEBOL_003323</name>
</gene>
<protein>
    <submittedName>
        <fullName evidence="3">Uncharacterized protein</fullName>
    </submittedName>
</protein>
<evidence type="ECO:0000256" key="2">
    <source>
        <dbReference type="SAM" id="SignalP"/>
    </source>
</evidence>
<dbReference type="Proteomes" id="UP000217289">
    <property type="component" value="Chromosome"/>
</dbReference>
<accession>A0A250IF47</accession>
<evidence type="ECO:0000313" key="3">
    <source>
        <dbReference type="EMBL" id="ATB29868.1"/>
    </source>
</evidence>
<sequence length="394" mass="40191">MRRPLVLSLSILFSLTSACGGDDVSRLADIEPTTRGGIPGPAGPRGEPGPAGPAGQYARIKVVPPGSTPERGGENLREALAAILSPSATEPWLVFLEPGVYDLGGEALHLRPFVYLQGAGAGLTTVRSHSAEPTFVAAADTEVGALTVENMGGSPHAVALSTPSANFRARDVVALAHDGVERTVAIVSWGVPGAPDSQGVEFTHARAVASSAQGVVKGFDCQDCSVRLASSSFLAQGGGQAFGIAVHGGSLEVWDSSAEGLKGTEESIGVDARGSSHVSLVRAEARGTQGPVSTGMRLSSSTATVRDSALAGTGLAAHQTRALDVSRVARLTYRVDVERSTLVGSTQVVRGAEGYSIFIGGSQLRGGQVEGNGMVACHGSYDENFTSPPAPACP</sequence>
<dbReference type="PROSITE" id="PS51257">
    <property type="entry name" value="PROKAR_LIPOPROTEIN"/>
    <property type="match status" value="1"/>
</dbReference>
<feature type="region of interest" description="Disordered" evidence="1">
    <location>
        <begin position="24"/>
        <end position="55"/>
    </location>
</feature>
<feature type="signal peptide" evidence="2">
    <location>
        <begin position="1"/>
        <end position="20"/>
    </location>
</feature>
<dbReference type="Gene3D" id="2.160.20.10">
    <property type="entry name" value="Single-stranded right-handed beta-helix, Pectin lyase-like"/>
    <property type="match status" value="1"/>
</dbReference>
<evidence type="ECO:0000313" key="4">
    <source>
        <dbReference type="Proteomes" id="UP000217289"/>
    </source>
</evidence>
<dbReference type="AlphaFoldDB" id="A0A250IF47"/>
<dbReference type="SUPFAM" id="SSF51126">
    <property type="entry name" value="Pectin lyase-like"/>
    <property type="match status" value="1"/>
</dbReference>
<evidence type="ECO:0000256" key="1">
    <source>
        <dbReference type="SAM" id="MobiDB-lite"/>
    </source>
</evidence>
<keyword evidence="2" id="KW-0732">Signal</keyword>
<reference evidence="3 4" key="1">
    <citation type="submission" date="2017-06" db="EMBL/GenBank/DDBJ databases">
        <authorList>
            <person name="Kim H.J."/>
            <person name="Triplett B.A."/>
        </authorList>
    </citation>
    <scope>NUCLEOTIDE SEQUENCE [LARGE SCALE GENOMIC DNA]</scope>
    <source>
        <strain evidence="3 4">DSM 14713</strain>
    </source>
</reference>